<evidence type="ECO:0000256" key="3">
    <source>
        <dbReference type="ARBA" id="ARBA00023242"/>
    </source>
</evidence>
<keyword evidence="4" id="KW-0175">Coiled coil</keyword>
<accession>A0A8H5GM49</accession>
<evidence type="ECO:0000256" key="1">
    <source>
        <dbReference type="ARBA" id="ARBA00004123"/>
    </source>
</evidence>
<dbReference type="OrthoDB" id="5801062at2759"/>
<dbReference type="PANTHER" id="PTHR15107:SF0">
    <property type="entry name" value="DNA ENDONUCLEASE ACTIVATOR CTP1 C-TERMINAL DOMAIN-CONTAINING PROTEIN"/>
    <property type="match status" value="1"/>
</dbReference>
<dbReference type="PANTHER" id="PTHR15107">
    <property type="entry name" value="RETINOBLASTOMA BINDING PROTEIN 8"/>
    <property type="match status" value="1"/>
</dbReference>
<feature type="compositionally biased region" description="Polar residues" evidence="5">
    <location>
        <begin position="504"/>
        <end position="514"/>
    </location>
</feature>
<evidence type="ECO:0000256" key="2">
    <source>
        <dbReference type="ARBA" id="ARBA00022763"/>
    </source>
</evidence>
<evidence type="ECO:0000256" key="5">
    <source>
        <dbReference type="SAM" id="MobiDB-lite"/>
    </source>
</evidence>
<feature type="compositionally biased region" description="Basic residues" evidence="5">
    <location>
        <begin position="641"/>
        <end position="653"/>
    </location>
</feature>
<feature type="compositionally biased region" description="Polar residues" evidence="5">
    <location>
        <begin position="316"/>
        <end position="335"/>
    </location>
</feature>
<feature type="region of interest" description="Disordered" evidence="5">
    <location>
        <begin position="398"/>
        <end position="514"/>
    </location>
</feature>
<comment type="subcellular location">
    <subcellularLocation>
        <location evidence="1">Nucleus</location>
    </subcellularLocation>
</comment>
<proteinExistence type="predicted"/>
<dbReference type="GO" id="GO:0005634">
    <property type="term" value="C:nucleus"/>
    <property type="evidence" value="ECO:0007669"/>
    <property type="project" value="UniProtKB-SubCell"/>
</dbReference>
<feature type="compositionally biased region" description="Polar residues" evidence="5">
    <location>
        <begin position="618"/>
        <end position="627"/>
    </location>
</feature>
<evidence type="ECO:0000313" key="8">
    <source>
        <dbReference type="Proteomes" id="UP000565441"/>
    </source>
</evidence>
<organism evidence="7 8">
    <name type="scientific">Tricholomella constricta</name>
    <dbReference type="NCBI Taxonomy" id="117010"/>
    <lineage>
        <taxon>Eukaryota</taxon>
        <taxon>Fungi</taxon>
        <taxon>Dikarya</taxon>
        <taxon>Basidiomycota</taxon>
        <taxon>Agaricomycotina</taxon>
        <taxon>Agaricomycetes</taxon>
        <taxon>Agaricomycetidae</taxon>
        <taxon>Agaricales</taxon>
        <taxon>Tricholomatineae</taxon>
        <taxon>Lyophyllaceae</taxon>
        <taxon>Tricholomella</taxon>
    </lineage>
</organism>
<dbReference type="EMBL" id="JAACJP010000068">
    <property type="protein sequence ID" value="KAF5367274.1"/>
    <property type="molecule type" value="Genomic_DNA"/>
</dbReference>
<reference evidence="7 8" key="1">
    <citation type="journal article" date="2020" name="ISME J.">
        <title>Uncovering the hidden diversity of litter-decomposition mechanisms in mushroom-forming fungi.</title>
        <authorList>
            <person name="Floudas D."/>
            <person name="Bentzer J."/>
            <person name="Ahren D."/>
            <person name="Johansson T."/>
            <person name="Persson P."/>
            <person name="Tunlid A."/>
        </authorList>
    </citation>
    <scope>NUCLEOTIDE SEQUENCE [LARGE SCALE GENOMIC DNA]</scope>
    <source>
        <strain evidence="7 8">CBS 661.87</strain>
    </source>
</reference>
<dbReference type="InterPro" id="IPR033316">
    <property type="entry name" value="RBBP8-like"/>
</dbReference>
<feature type="region of interest" description="Disordered" evidence="5">
    <location>
        <begin position="597"/>
        <end position="667"/>
    </location>
</feature>
<feature type="compositionally biased region" description="Low complexity" evidence="5">
    <location>
        <begin position="400"/>
        <end position="412"/>
    </location>
</feature>
<dbReference type="GO" id="GO:0010792">
    <property type="term" value="P:DNA double-strand break processing involved in repair via single-strand annealing"/>
    <property type="evidence" value="ECO:0007669"/>
    <property type="project" value="TreeGrafter"/>
</dbReference>
<feature type="compositionally biased region" description="Polar residues" evidence="5">
    <location>
        <begin position="485"/>
        <end position="495"/>
    </location>
</feature>
<feature type="region of interest" description="Disordered" evidence="5">
    <location>
        <begin position="679"/>
        <end position="705"/>
    </location>
</feature>
<comment type="caution">
    <text evidence="7">The sequence shown here is derived from an EMBL/GenBank/DDBJ whole genome shotgun (WGS) entry which is preliminary data.</text>
</comment>
<dbReference type="InterPro" id="IPR013882">
    <property type="entry name" value="Ctp1_C"/>
</dbReference>
<protein>
    <recommendedName>
        <fullName evidence="6">DNA endonuclease activator Ctp1 C-terminal domain-containing protein</fullName>
    </recommendedName>
</protein>
<feature type="compositionally biased region" description="Polar residues" evidence="5">
    <location>
        <begin position="413"/>
        <end position="423"/>
    </location>
</feature>
<name>A0A8H5GM49_9AGAR</name>
<keyword evidence="8" id="KW-1185">Reference proteome</keyword>
<feature type="compositionally biased region" description="Basic and acidic residues" evidence="5">
    <location>
        <begin position="629"/>
        <end position="640"/>
    </location>
</feature>
<keyword evidence="2" id="KW-0227">DNA damage</keyword>
<evidence type="ECO:0000256" key="4">
    <source>
        <dbReference type="SAM" id="Coils"/>
    </source>
</evidence>
<dbReference type="GO" id="GO:0003684">
    <property type="term" value="F:damaged DNA binding"/>
    <property type="evidence" value="ECO:0007669"/>
    <property type="project" value="TreeGrafter"/>
</dbReference>
<dbReference type="AlphaFoldDB" id="A0A8H5GM49"/>
<gene>
    <name evidence="7" type="ORF">D9615_010446</name>
</gene>
<dbReference type="Pfam" id="PF08573">
    <property type="entry name" value="SAE2"/>
    <property type="match status" value="1"/>
</dbReference>
<feature type="compositionally biased region" description="Low complexity" evidence="5">
    <location>
        <begin position="262"/>
        <end position="292"/>
    </location>
</feature>
<evidence type="ECO:0000313" key="7">
    <source>
        <dbReference type="EMBL" id="KAF5367274.1"/>
    </source>
</evidence>
<feature type="compositionally biased region" description="Polar residues" evidence="5">
    <location>
        <begin position="352"/>
        <end position="362"/>
    </location>
</feature>
<feature type="region of interest" description="Disordered" evidence="5">
    <location>
        <begin position="228"/>
        <end position="386"/>
    </location>
</feature>
<feature type="coiled-coil region" evidence="4">
    <location>
        <begin position="84"/>
        <end position="174"/>
    </location>
</feature>
<sequence>MEPSSKTFSGSHLRERDKIIEEKHQKELAIRDRKFERLRWANNDTLKQLFAAQTRRNRLAASLSFSDIYEAQVTIDTADGETPYKDCLERVETLQGELAAAQAENEKSQLLLETWERDQEQLQAEIRATQERTKDFKADASRHKSNSERLAREIKQLQVRYDALADVKERAAARYKIDYAKWRKFRDWIFTEEAEHSKDRNDVGITEEEKRSRYMASLMRKKKMMMEIGPNLDGDNSPKPHPRPPPLGGITNLQCDKENLATPQRPSTPASSARSSLLSSTAVTVSSSTLNSTRREETTRSLRNRLLDSVAHVKAPSSSPNLFNDQSSSSSTRQPLTFHPIVSRRSPKIKQETGSSLAISNPQRPPKRQHPGAAEITGSSDTEEDSQAIGRFPAFFKARSSPATSPAPMASSQTEADSQSQFFPSLDPTPCPAKPKPTSLGYPSLPTRSAVAQPRRIVSRDAESLQPTKMQRLSDENATPKPKQTLGNAGPSTTKGKGKEVQAPLSTPANQSRTMGQKRLEGYSAFKGRGRYAKDASTAKDSINAQFEIDPSRNGGLDFQYDEVVRTRDDRRQMDAGDCECCRDYYEAVGPLPNRLQAPLWRSPPTTPAKPCARHQQHLSVSGSKSSATRREDRQSEINSHRKAISRHRHHWDRPKTPPGYWNIGFPDTQEAENINEQAREMHRKKREEIATAATREDGRYRRRS</sequence>
<feature type="domain" description="DNA endonuclease activator Ctp1 C-terminal" evidence="6">
    <location>
        <begin position="560"/>
        <end position="671"/>
    </location>
</feature>
<evidence type="ECO:0000259" key="6">
    <source>
        <dbReference type="Pfam" id="PF08573"/>
    </source>
</evidence>
<keyword evidence="3" id="KW-0539">Nucleus</keyword>
<feature type="compositionally biased region" description="Basic and acidic residues" evidence="5">
    <location>
        <begin position="687"/>
        <end position="705"/>
    </location>
</feature>
<dbReference type="Proteomes" id="UP000565441">
    <property type="component" value="Unassembled WGS sequence"/>
</dbReference>